<protein>
    <recommendedName>
        <fullName evidence="4">DUF4189 domain-containing protein</fullName>
    </recommendedName>
</protein>
<evidence type="ECO:0000313" key="3">
    <source>
        <dbReference type="Proteomes" id="UP000830158"/>
    </source>
</evidence>
<feature type="compositionally biased region" description="Low complexity" evidence="1">
    <location>
        <begin position="36"/>
        <end position="52"/>
    </location>
</feature>
<feature type="region of interest" description="Disordered" evidence="1">
    <location>
        <begin position="129"/>
        <end position="150"/>
    </location>
</feature>
<accession>A0ABY4NUN6</accession>
<evidence type="ECO:0000256" key="1">
    <source>
        <dbReference type="SAM" id="MobiDB-lite"/>
    </source>
</evidence>
<feature type="compositionally biased region" description="Low complexity" evidence="1">
    <location>
        <begin position="135"/>
        <end position="150"/>
    </location>
</feature>
<sequence length="150" mass="14676">MRSYHGALLIGAALAGCAGGSPIPGEQPADSPAEVTTTETAGTGADPTTTRTSKSEPPGVPGSPIDYDSTLLLAGVAGARAEILATLREECGPGLCGVKVVVSGRGECAASIGPDPVLPGGTITIRAKPCETTEETTAAESTPDTAESGG</sequence>
<feature type="region of interest" description="Disordered" evidence="1">
    <location>
        <begin position="20"/>
        <end position="67"/>
    </location>
</feature>
<dbReference type="RefSeq" id="WP_116113175.1">
    <property type="nucleotide sequence ID" value="NZ_CP091196.1"/>
</dbReference>
<gene>
    <name evidence="2" type="ORF">L1857_13520</name>
</gene>
<dbReference type="Proteomes" id="UP000830158">
    <property type="component" value="Chromosome"/>
</dbReference>
<proteinExistence type="predicted"/>
<evidence type="ECO:0000313" key="2">
    <source>
        <dbReference type="EMBL" id="UQS23776.1"/>
    </source>
</evidence>
<dbReference type="EMBL" id="CP091196">
    <property type="protein sequence ID" value="UQS23776.1"/>
    <property type="molecule type" value="Genomic_DNA"/>
</dbReference>
<organism evidence="2 3">
    <name type="scientific">Amycolatopsis thermalba</name>
    <dbReference type="NCBI Taxonomy" id="944492"/>
    <lineage>
        <taxon>Bacteria</taxon>
        <taxon>Bacillati</taxon>
        <taxon>Actinomycetota</taxon>
        <taxon>Actinomycetes</taxon>
        <taxon>Pseudonocardiales</taxon>
        <taxon>Pseudonocardiaceae</taxon>
        <taxon>Amycolatopsis</taxon>
    </lineage>
</organism>
<evidence type="ECO:0008006" key="4">
    <source>
        <dbReference type="Google" id="ProtNLM"/>
    </source>
</evidence>
<reference evidence="2" key="1">
    <citation type="submission" date="2022-01" db="EMBL/GenBank/DDBJ databases">
        <title>PSI-footprinting approach for the identification of protein synthesis inhibitor producers.</title>
        <authorList>
            <person name="Handel F."/>
            <person name="Kulik A."/>
            <person name="Wex K.W."/>
            <person name="Berscheid A."/>
            <person name="Saur J.S."/>
            <person name="Winkler A."/>
            <person name="Wibberg D."/>
            <person name="Kalinowski J."/>
            <person name="Broetz-Oesterhelt H."/>
            <person name="Mast Y."/>
        </authorList>
    </citation>
    <scope>NUCLEOTIDE SEQUENCE</scope>
    <source>
        <strain evidence="2">KNN 49.3e</strain>
    </source>
</reference>
<name>A0ABY4NUN6_9PSEU</name>
<keyword evidence="3" id="KW-1185">Reference proteome</keyword>
<dbReference type="PROSITE" id="PS51257">
    <property type="entry name" value="PROKAR_LIPOPROTEIN"/>
    <property type="match status" value="1"/>
</dbReference>